<accession>A0A3A3ZN28</accession>
<keyword evidence="4" id="KW-0378">Hydrolase</keyword>
<dbReference type="EMBL" id="QZEZ01000001">
    <property type="protein sequence ID" value="RJK98165.1"/>
    <property type="molecule type" value="Genomic_DNA"/>
</dbReference>
<dbReference type="OrthoDB" id="345880at2"/>
<dbReference type="InterPro" id="IPR045175">
    <property type="entry name" value="M28_fam"/>
</dbReference>
<proteinExistence type="predicted"/>
<keyword evidence="5" id="KW-1185">Reference proteome</keyword>
<dbReference type="AlphaFoldDB" id="A0A3A3ZN28"/>
<dbReference type="GO" id="GO:0008235">
    <property type="term" value="F:metalloexopeptidase activity"/>
    <property type="evidence" value="ECO:0007669"/>
    <property type="project" value="InterPro"/>
</dbReference>
<gene>
    <name evidence="4" type="ORF">D5H78_04455</name>
</gene>
<evidence type="ECO:0000259" key="3">
    <source>
        <dbReference type="Pfam" id="PF04389"/>
    </source>
</evidence>
<comment type="caution">
    <text evidence="4">The sequence shown here is derived from an EMBL/GenBank/DDBJ whole genome shotgun (WGS) entry which is preliminary data.</text>
</comment>
<dbReference type="Pfam" id="PF04389">
    <property type="entry name" value="Peptidase_M28"/>
    <property type="match status" value="1"/>
</dbReference>
<dbReference type="GO" id="GO:0006508">
    <property type="term" value="P:proteolysis"/>
    <property type="evidence" value="ECO:0007669"/>
    <property type="project" value="InterPro"/>
</dbReference>
<dbReference type="SUPFAM" id="SSF53187">
    <property type="entry name" value="Zn-dependent exopeptidases"/>
    <property type="match status" value="1"/>
</dbReference>
<dbReference type="SUPFAM" id="SSF52025">
    <property type="entry name" value="PA domain"/>
    <property type="match status" value="1"/>
</dbReference>
<dbReference type="PANTHER" id="PTHR12147:SF26">
    <property type="entry name" value="PEPTIDASE M28 DOMAIN-CONTAINING PROTEIN"/>
    <property type="match status" value="1"/>
</dbReference>
<evidence type="ECO:0000256" key="1">
    <source>
        <dbReference type="SAM" id="SignalP"/>
    </source>
</evidence>
<protein>
    <submittedName>
        <fullName evidence="4">M20/M25/M40 family metallo-hydrolase</fullName>
    </submittedName>
</protein>
<evidence type="ECO:0000313" key="5">
    <source>
        <dbReference type="Proteomes" id="UP000265614"/>
    </source>
</evidence>
<evidence type="ECO:0000259" key="2">
    <source>
        <dbReference type="Pfam" id="PF02225"/>
    </source>
</evidence>
<sequence>MVAVGSAAALAASVTGGVAGAAGASQGSGGGRSAQLQRAVDVDAILRNLAQFESIADQSGGTRASGTRGYDRSARYVAQRLRQAGYRVTTQEFDFDLFTVNAPTEFEQLAPTARTFEEGTDYFTASYTGNGEGEGVVTEVDVTEPPGPAPSSNDSGCEPEDFEGFPEGAVALLQRGTCDFGLKAQNASEAGASAAIIYNEGTPGVDDRNDTLNPTLAGYTVTIPTVGVSYALGRELVGTTVRIAADTTVTPSTTRNVIAETRGGRADEVVMLGGHLDSVPEGPGINDNGSGTAALLEVAEELAKRGDGPRNKVRFAFWGAEEAGLLGSNEYVASLTEEQAAAIRLYLNFDMVGSPNYFRGVYDGDASLPDSVQGPEGSAQIERLFNRYFTGRGLPYEDTEFSGRSDYQAFILAGIPSGGLFTGAEGDKTEEQVERYGGIVADYDPCYHARCDSLSPVTDGADRATYRQLRRAYGNELVGNVNVHALDTSADAIAHAVATYGWSTASLPDRAPAMAATAAAAGGGGAAPRS</sequence>
<feature type="domain" description="PA" evidence="2">
    <location>
        <begin position="153"/>
        <end position="236"/>
    </location>
</feature>
<dbReference type="Pfam" id="PF02225">
    <property type="entry name" value="PA"/>
    <property type="match status" value="1"/>
</dbReference>
<keyword evidence="1" id="KW-0732">Signal</keyword>
<feature type="chain" id="PRO_5017472277" evidence="1">
    <location>
        <begin position="22"/>
        <end position="530"/>
    </location>
</feature>
<dbReference type="InterPro" id="IPR046450">
    <property type="entry name" value="PA_dom_sf"/>
</dbReference>
<dbReference type="InterPro" id="IPR007484">
    <property type="entry name" value="Peptidase_M28"/>
</dbReference>
<dbReference type="InterPro" id="IPR003137">
    <property type="entry name" value="PA_domain"/>
</dbReference>
<dbReference type="PANTHER" id="PTHR12147">
    <property type="entry name" value="METALLOPEPTIDASE M28 FAMILY MEMBER"/>
    <property type="match status" value="1"/>
</dbReference>
<feature type="domain" description="Peptidase M28" evidence="3">
    <location>
        <begin position="256"/>
        <end position="465"/>
    </location>
</feature>
<evidence type="ECO:0000313" key="4">
    <source>
        <dbReference type="EMBL" id="RJK98165.1"/>
    </source>
</evidence>
<name>A0A3A3ZN28_9ACTN</name>
<reference evidence="4 5" key="1">
    <citation type="submission" date="2018-09" db="EMBL/GenBank/DDBJ databases">
        <title>YIM 75000 draft genome.</title>
        <authorList>
            <person name="Tang S."/>
            <person name="Feng Y."/>
        </authorList>
    </citation>
    <scope>NUCLEOTIDE SEQUENCE [LARGE SCALE GENOMIC DNA]</scope>
    <source>
        <strain evidence="4 5">YIM 75000</strain>
    </source>
</reference>
<organism evidence="4 5">
    <name type="scientific">Vallicoccus soli</name>
    <dbReference type="NCBI Taxonomy" id="2339232"/>
    <lineage>
        <taxon>Bacteria</taxon>
        <taxon>Bacillati</taxon>
        <taxon>Actinomycetota</taxon>
        <taxon>Actinomycetes</taxon>
        <taxon>Motilibacterales</taxon>
        <taxon>Vallicoccaceae</taxon>
        <taxon>Vallicoccus</taxon>
    </lineage>
</organism>
<dbReference type="Proteomes" id="UP000265614">
    <property type="component" value="Unassembled WGS sequence"/>
</dbReference>
<dbReference type="Gene3D" id="3.40.630.10">
    <property type="entry name" value="Zn peptidases"/>
    <property type="match status" value="2"/>
</dbReference>
<dbReference type="Gene3D" id="3.50.30.30">
    <property type="match status" value="1"/>
</dbReference>
<feature type="signal peptide" evidence="1">
    <location>
        <begin position="1"/>
        <end position="21"/>
    </location>
</feature>
<dbReference type="RefSeq" id="WP_119949091.1">
    <property type="nucleotide sequence ID" value="NZ_QZEZ01000001.1"/>
</dbReference>